<comment type="caution">
    <text evidence="2">The sequence shown here is derived from an EMBL/GenBank/DDBJ whole genome shotgun (WGS) entry which is preliminary data.</text>
</comment>
<dbReference type="EMBL" id="QXFT01000014">
    <property type="protein sequence ID" value="KAE9359673.1"/>
    <property type="molecule type" value="Genomic_DNA"/>
</dbReference>
<gene>
    <name evidence="2" type="ORF">PR001_g1246</name>
    <name evidence="1" type="ORF">PR002_g97</name>
    <name evidence="3" type="ORF">PR003_g634</name>
</gene>
<reference evidence="4 6" key="1">
    <citation type="submission" date="2018-09" db="EMBL/GenBank/DDBJ databases">
        <title>Genomic investigation of the strawberry pathogen Phytophthora fragariae indicates pathogenicity is determined by transcriptional variation in three key races.</title>
        <authorList>
            <person name="Adams T.M."/>
            <person name="Armitage A.D."/>
            <person name="Sobczyk M.K."/>
            <person name="Bates H.J."/>
            <person name="Dunwell J.M."/>
            <person name="Nellist C.F."/>
            <person name="Harrison R.J."/>
        </authorList>
    </citation>
    <scope>NUCLEOTIDE SEQUENCE [LARGE SCALE GENOMIC DNA]</scope>
    <source>
        <strain evidence="2 4">SCRP249</strain>
        <strain evidence="1 6">SCRP324</strain>
        <strain evidence="3 5">SCRP333</strain>
    </source>
</reference>
<dbReference type="PANTHER" id="PTHR33667:SF7">
    <property type="entry name" value="RIKEN CDNA 1810020O05 GENE"/>
    <property type="match status" value="1"/>
</dbReference>
<dbReference type="PANTHER" id="PTHR33667">
    <property type="entry name" value="SI:DKEY-57N24.6"/>
    <property type="match status" value="1"/>
</dbReference>
<dbReference type="OrthoDB" id="188352at2759"/>
<name>A0A6A3PDJ0_9STRA</name>
<dbReference type="AlphaFoldDB" id="A0A6A3PDJ0"/>
<evidence type="ECO:0000313" key="6">
    <source>
        <dbReference type="Proteomes" id="UP000435112"/>
    </source>
</evidence>
<dbReference type="EMBL" id="QXFU01000002">
    <property type="protein sequence ID" value="KAE9049081.1"/>
    <property type="molecule type" value="Genomic_DNA"/>
</dbReference>
<proteinExistence type="predicted"/>
<protein>
    <submittedName>
        <fullName evidence="2">Uncharacterized protein</fullName>
    </submittedName>
</protein>
<keyword evidence="5" id="KW-1185">Reference proteome</keyword>
<sequence>MTTVNLKALPGVPIRSYQMTEAEKMDCEGDVLNVITGTQIIDSQFRMIILEGLADKGMKYLHEELQRKGPNDPQGYRMFSNDQLRFSRRLYTVFEIDMKRIKLRYPLPLLMTTPDRLWLDSRICGKFSV</sequence>
<evidence type="ECO:0000313" key="4">
    <source>
        <dbReference type="Proteomes" id="UP000429607"/>
    </source>
</evidence>
<accession>A0A6A3PDJ0</accession>
<dbReference type="Proteomes" id="UP000434957">
    <property type="component" value="Unassembled WGS sequence"/>
</dbReference>
<evidence type="ECO:0000313" key="5">
    <source>
        <dbReference type="Proteomes" id="UP000434957"/>
    </source>
</evidence>
<evidence type="ECO:0000313" key="2">
    <source>
        <dbReference type="EMBL" id="KAE9051637.1"/>
    </source>
</evidence>
<dbReference type="Proteomes" id="UP000429607">
    <property type="component" value="Unassembled WGS sequence"/>
</dbReference>
<dbReference type="EMBL" id="QXFV01000037">
    <property type="protein sequence ID" value="KAE9051637.1"/>
    <property type="molecule type" value="Genomic_DNA"/>
</dbReference>
<evidence type="ECO:0000313" key="3">
    <source>
        <dbReference type="EMBL" id="KAE9359673.1"/>
    </source>
</evidence>
<organism evidence="2 4">
    <name type="scientific">Phytophthora rubi</name>
    <dbReference type="NCBI Taxonomy" id="129364"/>
    <lineage>
        <taxon>Eukaryota</taxon>
        <taxon>Sar</taxon>
        <taxon>Stramenopiles</taxon>
        <taxon>Oomycota</taxon>
        <taxon>Peronosporomycetes</taxon>
        <taxon>Peronosporales</taxon>
        <taxon>Peronosporaceae</taxon>
        <taxon>Phytophthora</taxon>
    </lineage>
</organism>
<evidence type="ECO:0000313" key="1">
    <source>
        <dbReference type="EMBL" id="KAE9049081.1"/>
    </source>
</evidence>
<dbReference type="Proteomes" id="UP000435112">
    <property type="component" value="Unassembled WGS sequence"/>
</dbReference>